<evidence type="ECO:0000313" key="2">
    <source>
        <dbReference type="EMBL" id="TDW76257.1"/>
    </source>
</evidence>
<dbReference type="OrthoDB" id="9771302at2"/>
<proteinExistence type="predicted"/>
<dbReference type="InterPro" id="IPR036291">
    <property type="entry name" value="NAD(P)-bd_dom_sf"/>
</dbReference>
<gene>
    <name evidence="2" type="ORF">EV653_1402</name>
</gene>
<dbReference type="GO" id="GO:0044877">
    <property type="term" value="F:protein-containing complex binding"/>
    <property type="evidence" value="ECO:0007669"/>
    <property type="project" value="TreeGrafter"/>
</dbReference>
<name>A0A4V3GHJ5_9ACTN</name>
<dbReference type="EMBL" id="SODP01000001">
    <property type="protein sequence ID" value="TDW76257.1"/>
    <property type="molecule type" value="Genomic_DNA"/>
</dbReference>
<protein>
    <submittedName>
        <fullName evidence="2">Uncharacterized protein YbjT (DUF2867 family)</fullName>
    </submittedName>
</protein>
<dbReference type="SUPFAM" id="SSF51735">
    <property type="entry name" value="NAD(P)-binding Rossmann-fold domains"/>
    <property type="match status" value="1"/>
</dbReference>
<sequence length="248" mass="26384">MSSILVTGGTGTLGRPAVTRLRATDHQVRVLSRTAGSQRGPDAPDRVVADLTSGTGLAAAVEGADVIVHLATSQGRRDVQHARNLVAAATDVKHVIVMSIAGIDRIPLPYYRSKLAAERVVAESGVPYTILRATQFHNLIDRVLSAQRFLPAVIAPSISLQPIAVEDVAVCLAELVDQPPVNGRAPDIGGPERRAVPELARQWKQARAVRRPVVPLRLAGKAFRAFADSAAMVDGPAYGRITFGEYLA</sequence>
<reference evidence="2 3" key="1">
    <citation type="submission" date="2019-03" db="EMBL/GenBank/DDBJ databases">
        <title>Genomic Encyclopedia of Type Strains, Phase III (KMG-III): the genomes of soil and plant-associated and newly described type strains.</title>
        <authorList>
            <person name="Whitman W."/>
        </authorList>
    </citation>
    <scope>NUCLEOTIDE SEQUENCE [LARGE SCALE GENOMIC DNA]</scope>
    <source>
        <strain evidence="2 3">VKM Ac-2573</strain>
    </source>
</reference>
<feature type="domain" description="NAD(P)-binding" evidence="1">
    <location>
        <begin position="8"/>
        <end position="179"/>
    </location>
</feature>
<dbReference type="AlphaFoldDB" id="A0A4V3GHJ5"/>
<organism evidence="2 3">
    <name type="scientific">Kribbella pratensis</name>
    <dbReference type="NCBI Taxonomy" id="2512112"/>
    <lineage>
        <taxon>Bacteria</taxon>
        <taxon>Bacillati</taxon>
        <taxon>Actinomycetota</taxon>
        <taxon>Actinomycetes</taxon>
        <taxon>Propionibacteriales</taxon>
        <taxon>Kribbellaceae</taxon>
        <taxon>Kribbella</taxon>
    </lineage>
</organism>
<evidence type="ECO:0000313" key="3">
    <source>
        <dbReference type="Proteomes" id="UP000295146"/>
    </source>
</evidence>
<dbReference type="InterPro" id="IPR016040">
    <property type="entry name" value="NAD(P)-bd_dom"/>
</dbReference>
<dbReference type="Proteomes" id="UP000295146">
    <property type="component" value="Unassembled WGS sequence"/>
</dbReference>
<evidence type="ECO:0000259" key="1">
    <source>
        <dbReference type="Pfam" id="PF13460"/>
    </source>
</evidence>
<dbReference type="RefSeq" id="WP_134099045.1">
    <property type="nucleotide sequence ID" value="NZ_SODP01000001.1"/>
</dbReference>
<dbReference type="PANTHER" id="PTHR12126:SF11">
    <property type="entry name" value="NADH DEHYDROGENASE [UBIQUINONE] 1 ALPHA SUBCOMPLEX SUBUNIT 9, MITOCHONDRIAL"/>
    <property type="match status" value="1"/>
</dbReference>
<dbReference type="Pfam" id="PF13460">
    <property type="entry name" value="NAD_binding_10"/>
    <property type="match status" value="1"/>
</dbReference>
<dbReference type="Gene3D" id="3.40.50.720">
    <property type="entry name" value="NAD(P)-binding Rossmann-like Domain"/>
    <property type="match status" value="1"/>
</dbReference>
<keyword evidence="3" id="KW-1185">Reference proteome</keyword>
<accession>A0A4V3GHJ5</accession>
<comment type="caution">
    <text evidence="2">The sequence shown here is derived from an EMBL/GenBank/DDBJ whole genome shotgun (WGS) entry which is preliminary data.</text>
</comment>
<dbReference type="PANTHER" id="PTHR12126">
    <property type="entry name" value="NADH-UBIQUINONE OXIDOREDUCTASE 39 KDA SUBUNIT-RELATED"/>
    <property type="match status" value="1"/>
</dbReference>
<dbReference type="InterPro" id="IPR051207">
    <property type="entry name" value="ComplexI_NDUFA9_subunit"/>
</dbReference>